<dbReference type="SUPFAM" id="SSF56672">
    <property type="entry name" value="DNA/RNA polymerases"/>
    <property type="match status" value="1"/>
</dbReference>
<evidence type="ECO:0000259" key="1">
    <source>
        <dbReference type="PROSITE" id="PS50878"/>
    </source>
</evidence>
<organism evidence="2 3">
    <name type="scientific">Trifolium medium</name>
    <dbReference type="NCBI Taxonomy" id="97028"/>
    <lineage>
        <taxon>Eukaryota</taxon>
        <taxon>Viridiplantae</taxon>
        <taxon>Streptophyta</taxon>
        <taxon>Embryophyta</taxon>
        <taxon>Tracheophyta</taxon>
        <taxon>Spermatophyta</taxon>
        <taxon>Magnoliopsida</taxon>
        <taxon>eudicotyledons</taxon>
        <taxon>Gunneridae</taxon>
        <taxon>Pentapetalae</taxon>
        <taxon>rosids</taxon>
        <taxon>fabids</taxon>
        <taxon>Fabales</taxon>
        <taxon>Fabaceae</taxon>
        <taxon>Papilionoideae</taxon>
        <taxon>50 kb inversion clade</taxon>
        <taxon>NPAAA clade</taxon>
        <taxon>Hologalegina</taxon>
        <taxon>IRL clade</taxon>
        <taxon>Trifolieae</taxon>
        <taxon>Trifolium</taxon>
    </lineage>
</organism>
<dbReference type="PANTHER" id="PTHR33116">
    <property type="entry name" value="REVERSE TRANSCRIPTASE ZINC-BINDING DOMAIN-CONTAINING PROTEIN-RELATED-RELATED"/>
    <property type="match status" value="1"/>
</dbReference>
<accession>A0A392N395</accession>
<dbReference type="InterPro" id="IPR043502">
    <property type="entry name" value="DNA/RNA_pol_sf"/>
</dbReference>
<feature type="non-terminal residue" evidence="2">
    <location>
        <position position="1"/>
    </location>
</feature>
<dbReference type="EMBL" id="LXQA010026764">
    <property type="protein sequence ID" value="MCH94201.1"/>
    <property type="molecule type" value="Genomic_DNA"/>
</dbReference>
<evidence type="ECO:0000313" key="3">
    <source>
        <dbReference type="Proteomes" id="UP000265520"/>
    </source>
</evidence>
<protein>
    <submittedName>
        <fullName evidence="2">RNA-directed DNA polymerase (Reverse transcriptase)</fullName>
    </submittedName>
</protein>
<comment type="caution">
    <text evidence="2">The sequence shown here is derived from an EMBL/GenBank/DDBJ whole genome shotgun (WGS) entry which is preliminary data.</text>
</comment>
<proteinExistence type="predicted"/>
<feature type="domain" description="Reverse transcriptase" evidence="1">
    <location>
        <begin position="1"/>
        <end position="122"/>
    </location>
</feature>
<dbReference type="AlphaFoldDB" id="A0A392N395"/>
<keyword evidence="3" id="KW-1185">Reference proteome</keyword>
<dbReference type="GO" id="GO:0003964">
    <property type="term" value="F:RNA-directed DNA polymerase activity"/>
    <property type="evidence" value="ECO:0007669"/>
    <property type="project" value="UniProtKB-KW"/>
</dbReference>
<keyword evidence="2" id="KW-0548">Nucleotidyltransferase</keyword>
<dbReference type="Pfam" id="PF00078">
    <property type="entry name" value="RVT_1"/>
    <property type="match status" value="1"/>
</dbReference>
<dbReference type="Proteomes" id="UP000265520">
    <property type="component" value="Unassembled WGS sequence"/>
</dbReference>
<reference evidence="2 3" key="1">
    <citation type="journal article" date="2018" name="Front. Plant Sci.">
        <title>Red Clover (Trifolium pratense) and Zigzag Clover (T. medium) - A Picture of Genomic Similarities and Differences.</title>
        <authorList>
            <person name="Dluhosova J."/>
            <person name="Istvanek J."/>
            <person name="Nedelnik J."/>
            <person name="Repkova J."/>
        </authorList>
    </citation>
    <scope>NUCLEOTIDE SEQUENCE [LARGE SCALE GENOMIC DNA]</scope>
    <source>
        <strain evidence="3">cv. 10/8</strain>
        <tissue evidence="2">Leaf</tissue>
    </source>
</reference>
<sequence length="181" mass="20108">HKVGPIVPGRGLRQGDPLSPYLFIICAEGLLALIRQAEHKGDLYGIKICRNAPIISHILFADDCFLFFKSTVNEATVLKNILSVYEAASGQAINLQKSEFYCSRNVPTEECEAIANLLGVTQVLGTSKYLGLPSMIGRSKKATFKFIKDRIWRKINSWSSRHLSQAGREVMIKSILQSIPT</sequence>
<dbReference type="PROSITE" id="PS50878">
    <property type="entry name" value="RT_POL"/>
    <property type="match status" value="1"/>
</dbReference>
<dbReference type="PANTHER" id="PTHR33116:SF86">
    <property type="entry name" value="REVERSE TRANSCRIPTASE DOMAIN-CONTAINING PROTEIN"/>
    <property type="match status" value="1"/>
</dbReference>
<keyword evidence="2" id="KW-0695">RNA-directed DNA polymerase</keyword>
<keyword evidence="2" id="KW-0808">Transferase</keyword>
<evidence type="ECO:0000313" key="2">
    <source>
        <dbReference type="EMBL" id="MCH94201.1"/>
    </source>
</evidence>
<name>A0A392N395_9FABA</name>
<dbReference type="InterPro" id="IPR000477">
    <property type="entry name" value="RT_dom"/>
</dbReference>